<dbReference type="KEGG" id="bbae:FRD01_06960"/>
<feature type="transmembrane region" description="Helical" evidence="2">
    <location>
        <begin position="142"/>
        <end position="161"/>
    </location>
</feature>
<keyword evidence="2" id="KW-0812">Transmembrane</keyword>
<keyword evidence="5" id="KW-1185">Reference proteome</keyword>
<keyword evidence="2" id="KW-0472">Membrane</keyword>
<dbReference type="AlphaFoldDB" id="A0A5B8XMX2"/>
<evidence type="ECO:0000256" key="1">
    <source>
        <dbReference type="SAM" id="Coils"/>
    </source>
</evidence>
<dbReference type="RefSeq" id="WP_146958669.1">
    <property type="nucleotide sequence ID" value="NZ_CP042467.1"/>
</dbReference>
<proteinExistence type="predicted"/>
<evidence type="ECO:0000259" key="3">
    <source>
        <dbReference type="Pfam" id="PF09822"/>
    </source>
</evidence>
<feature type="coiled-coil region" evidence="1">
    <location>
        <begin position="263"/>
        <end position="290"/>
    </location>
</feature>
<feature type="transmembrane region" description="Helical" evidence="2">
    <location>
        <begin position="101"/>
        <end position="121"/>
    </location>
</feature>
<reference evidence="4 5" key="1">
    <citation type="submission" date="2019-08" db="EMBL/GenBank/DDBJ databases">
        <authorList>
            <person name="Liang Q."/>
        </authorList>
    </citation>
    <scope>NUCLEOTIDE SEQUENCE [LARGE SCALE GENOMIC DNA]</scope>
    <source>
        <strain evidence="4 5">V1718</strain>
    </source>
</reference>
<keyword evidence="1" id="KW-0175">Coiled coil</keyword>
<keyword evidence="2" id="KW-1133">Transmembrane helix</keyword>
<dbReference type="SUPFAM" id="SSF52317">
    <property type="entry name" value="Class I glutamine amidotransferase-like"/>
    <property type="match status" value="1"/>
</dbReference>
<dbReference type="Gene3D" id="3.40.50.880">
    <property type="match status" value="1"/>
</dbReference>
<dbReference type="EMBL" id="CP042467">
    <property type="protein sequence ID" value="QED26984.1"/>
    <property type="molecule type" value="Genomic_DNA"/>
</dbReference>
<accession>A0A5B8XMX2</accession>
<feature type="transmembrane region" description="Helical" evidence="2">
    <location>
        <begin position="64"/>
        <end position="81"/>
    </location>
</feature>
<evidence type="ECO:0000313" key="4">
    <source>
        <dbReference type="EMBL" id="QED26984.1"/>
    </source>
</evidence>
<dbReference type="InterPro" id="IPR019196">
    <property type="entry name" value="ABC_transp_unknown"/>
</dbReference>
<protein>
    <recommendedName>
        <fullName evidence="3">ABC-type uncharacterized transport system domain-containing protein</fullName>
    </recommendedName>
</protein>
<feature type="transmembrane region" description="Helical" evidence="2">
    <location>
        <begin position="27"/>
        <end position="44"/>
    </location>
</feature>
<evidence type="ECO:0000313" key="5">
    <source>
        <dbReference type="Proteomes" id="UP000321595"/>
    </source>
</evidence>
<dbReference type="InterPro" id="IPR029062">
    <property type="entry name" value="Class_I_gatase-like"/>
</dbReference>
<sequence length="603" mass="65396">MSASLLVYLFGMGSVFAGERLLSAYPARWAVDALGIVALVLALYLRANARKGANGTLRDAHGRLLAFSAVGIASLVLYALSTRDFTSLLGLSDSVEIKWRGVMGVAWPLVWLGATLPLITLDRAVDQSPVMMPKRRLEQATLNGLIAALGFALVFPVNYVASRHTKAWDYSYFKTSQAGTATQSIVNSLKSKVEVVVFQPTSSEVTPELLRYFEALEGPNLSVSVVDQAANPKLAQELRVRNNGTIALSVKAEEKEADAKVQFVEVGTELKRARANLKKLDQEVHKALLILSRGELRAYITEGHGELSWDRAEPENRRISGFKQVLEYSGFRVSNLGMKDGLGEEVPEDAALVAILGPTRPFLQAEIDALKRYVDRGGSLFVALEPMQPDGLVTSVGLEPLLETLGIRQEEGVLVSDQQVVQVTGGKLDRLNITTGSFSTHESTAVLATSPSGMLFSRASSLAPIPNSKANAVATVRTSAQTWLESDGNLDFNADAKETRLARPLVMASSQSSSGHRAVITGDATMLSDFAIIARGNQQFLLDSLGWLSKTEAYSGSTESEEDVRIQHTREGQAGWFYLTVLGFPLIVLMVGFIRVRRRGGRG</sequence>
<feature type="domain" description="ABC-type uncharacterised transport system" evidence="3">
    <location>
        <begin position="299"/>
        <end position="493"/>
    </location>
</feature>
<dbReference type="OrthoDB" id="5483596at2"/>
<organism evidence="4 5">
    <name type="scientific">Microvenator marinus</name>
    <dbReference type="NCBI Taxonomy" id="2600177"/>
    <lineage>
        <taxon>Bacteria</taxon>
        <taxon>Deltaproteobacteria</taxon>
        <taxon>Bradymonadales</taxon>
        <taxon>Microvenatoraceae</taxon>
        <taxon>Microvenator</taxon>
    </lineage>
</organism>
<dbReference type="Pfam" id="PF09822">
    <property type="entry name" value="ABC_transp_aux"/>
    <property type="match status" value="1"/>
</dbReference>
<gene>
    <name evidence="4" type="ORF">FRD01_06960</name>
</gene>
<evidence type="ECO:0000256" key="2">
    <source>
        <dbReference type="SAM" id="Phobius"/>
    </source>
</evidence>
<name>A0A5B8XMX2_9DELT</name>
<feature type="transmembrane region" description="Helical" evidence="2">
    <location>
        <begin position="575"/>
        <end position="594"/>
    </location>
</feature>
<dbReference type="Proteomes" id="UP000321595">
    <property type="component" value="Chromosome"/>
</dbReference>